<evidence type="ECO:0000256" key="12">
    <source>
        <dbReference type="ARBA" id="ARBA00048594"/>
    </source>
</evidence>
<evidence type="ECO:0000256" key="5">
    <source>
        <dbReference type="ARBA" id="ARBA00016296"/>
    </source>
</evidence>
<keyword evidence="8 13" id="KW-0547">Nucleotide-binding</keyword>
<dbReference type="GO" id="GO:0005829">
    <property type="term" value="C:cytosol"/>
    <property type="evidence" value="ECO:0007669"/>
    <property type="project" value="TreeGrafter"/>
</dbReference>
<evidence type="ECO:0000256" key="4">
    <source>
        <dbReference type="ARBA" id="ARBA00012961"/>
    </source>
</evidence>
<dbReference type="PROSITE" id="PS50052">
    <property type="entry name" value="GUANYLATE_KINASE_2"/>
    <property type="match status" value="1"/>
</dbReference>
<evidence type="ECO:0000259" key="14">
    <source>
        <dbReference type="PROSITE" id="PS50052"/>
    </source>
</evidence>
<comment type="similarity">
    <text evidence="3 13">Belongs to the guanylate kinase family.</text>
</comment>
<dbReference type="OrthoDB" id="9808150at2"/>
<dbReference type="Gene3D" id="3.30.63.10">
    <property type="entry name" value="Guanylate Kinase phosphate binding domain"/>
    <property type="match status" value="1"/>
</dbReference>
<protein>
    <recommendedName>
        <fullName evidence="5 13">Guanylate kinase</fullName>
        <ecNumber evidence="4 13">2.7.4.8</ecNumber>
    </recommendedName>
    <alternativeName>
        <fullName evidence="11 13">GMP kinase</fullName>
    </alternativeName>
</protein>
<keyword evidence="7 13" id="KW-0808">Transferase</keyword>
<dbReference type="PANTHER" id="PTHR23117">
    <property type="entry name" value="GUANYLATE KINASE-RELATED"/>
    <property type="match status" value="1"/>
</dbReference>
<dbReference type="FunFam" id="3.40.50.300:FF:000855">
    <property type="entry name" value="Guanylate kinase"/>
    <property type="match status" value="1"/>
</dbReference>
<dbReference type="EC" id="2.7.4.8" evidence="4 13"/>
<feature type="binding site" evidence="13">
    <location>
        <begin position="15"/>
        <end position="22"/>
    </location>
    <ligand>
        <name>ATP</name>
        <dbReference type="ChEBI" id="CHEBI:30616"/>
    </ligand>
</feature>
<reference evidence="15" key="1">
    <citation type="submission" date="2016-02" db="EMBL/GenBank/DDBJ databases">
        <title>Halorhodospira halochloris DSM-1059 complete genome, version 2.</title>
        <authorList>
            <person name="Tsukatani Y."/>
        </authorList>
    </citation>
    <scope>NUCLEOTIDE SEQUENCE</scope>
    <source>
        <strain evidence="15">DSM 1059</strain>
    </source>
</reference>
<evidence type="ECO:0000256" key="9">
    <source>
        <dbReference type="ARBA" id="ARBA00022777"/>
    </source>
</evidence>
<comment type="function">
    <text evidence="1 13">Essential for recycling GMP and indirectly, cGMP.</text>
</comment>
<evidence type="ECO:0000256" key="11">
    <source>
        <dbReference type="ARBA" id="ARBA00030128"/>
    </source>
</evidence>
<name>A0A0X8X7L0_HALHR</name>
<evidence type="ECO:0000256" key="7">
    <source>
        <dbReference type="ARBA" id="ARBA00022679"/>
    </source>
</evidence>
<evidence type="ECO:0000256" key="1">
    <source>
        <dbReference type="ARBA" id="ARBA00003531"/>
    </source>
</evidence>
<keyword evidence="16" id="KW-1185">Reference proteome</keyword>
<dbReference type="Pfam" id="PF00625">
    <property type="entry name" value="Guanylate_kin"/>
    <property type="match status" value="1"/>
</dbReference>
<dbReference type="InterPro" id="IPR020590">
    <property type="entry name" value="Guanylate_kinase_CS"/>
</dbReference>
<dbReference type="Proteomes" id="UP000218890">
    <property type="component" value="Chromosome"/>
</dbReference>
<dbReference type="CDD" id="cd00071">
    <property type="entry name" value="GMPK"/>
    <property type="match status" value="1"/>
</dbReference>
<comment type="subcellular location">
    <subcellularLocation>
        <location evidence="2 13">Cytoplasm</location>
    </subcellularLocation>
</comment>
<gene>
    <name evidence="13 15" type="primary">gmk</name>
    <name evidence="15" type="ORF">HH1059_23790</name>
</gene>
<dbReference type="EMBL" id="AP017372">
    <property type="protein sequence ID" value="BAU56448.1"/>
    <property type="molecule type" value="Genomic_DNA"/>
</dbReference>
<evidence type="ECO:0000256" key="2">
    <source>
        <dbReference type="ARBA" id="ARBA00004496"/>
    </source>
</evidence>
<proteinExistence type="inferred from homology"/>
<dbReference type="SUPFAM" id="SSF52540">
    <property type="entry name" value="P-loop containing nucleoside triphosphate hydrolases"/>
    <property type="match status" value="1"/>
</dbReference>
<dbReference type="HAMAP" id="MF_00328">
    <property type="entry name" value="Guanylate_kinase"/>
    <property type="match status" value="1"/>
</dbReference>
<evidence type="ECO:0000313" key="16">
    <source>
        <dbReference type="Proteomes" id="UP000218890"/>
    </source>
</evidence>
<sequence length="204" mass="22894">MSSDGAYGRLFIISAPSGAGKTSLVNKLIAEMPGIELSVSHTTRPQRPGEKAGIHYHFVSTEDFQGMIDEGLFLEHARVFDNFYGTSRTAVLERLAAGIDVILEIDWQGAQQVRAQLPDCLSIFIVPPSRSELQRRLSARGQDSAEVIARRMRDADAEISHYHEYDFVLINDDFAQALGRLRCIITAERQRTERQAEYVERLLG</sequence>
<evidence type="ECO:0000256" key="13">
    <source>
        <dbReference type="HAMAP-Rule" id="MF_00328"/>
    </source>
</evidence>
<feature type="domain" description="Guanylate kinase-like" evidence="14">
    <location>
        <begin position="8"/>
        <end position="186"/>
    </location>
</feature>
<dbReference type="InterPro" id="IPR027417">
    <property type="entry name" value="P-loop_NTPase"/>
</dbReference>
<dbReference type="PANTHER" id="PTHR23117:SF13">
    <property type="entry name" value="GUANYLATE KINASE"/>
    <property type="match status" value="1"/>
</dbReference>
<organism evidence="15 16">
    <name type="scientific">Halorhodospira halochloris</name>
    <name type="common">Ectothiorhodospira halochloris</name>
    <dbReference type="NCBI Taxonomy" id="1052"/>
    <lineage>
        <taxon>Bacteria</taxon>
        <taxon>Pseudomonadati</taxon>
        <taxon>Pseudomonadota</taxon>
        <taxon>Gammaproteobacteria</taxon>
        <taxon>Chromatiales</taxon>
        <taxon>Ectothiorhodospiraceae</taxon>
        <taxon>Halorhodospira</taxon>
    </lineage>
</organism>
<accession>A0A0X8X7L0</accession>
<evidence type="ECO:0000256" key="6">
    <source>
        <dbReference type="ARBA" id="ARBA00022490"/>
    </source>
</evidence>
<dbReference type="InterPro" id="IPR008145">
    <property type="entry name" value="GK/Ca_channel_bsu"/>
</dbReference>
<dbReference type="PROSITE" id="PS00856">
    <property type="entry name" value="GUANYLATE_KINASE_1"/>
    <property type="match status" value="1"/>
</dbReference>
<dbReference type="KEGG" id="hhk:HH1059_23790"/>
<evidence type="ECO:0000256" key="8">
    <source>
        <dbReference type="ARBA" id="ARBA00022741"/>
    </source>
</evidence>
<dbReference type="RefSeq" id="WP_096406319.1">
    <property type="nucleotide sequence ID" value="NZ_AP017372.2"/>
</dbReference>
<dbReference type="InterPro" id="IPR008144">
    <property type="entry name" value="Guanylate_kin-like_dom"/>
</dbReference>
<dbReference type="Gene3D" id="3.40.50.300">
    <property type="entry name" value="P-loop containing nucleotide triphosphate hydrolases"/>
    <property type="match status" value="1"/>
</dbReference>
<keyword evidence="9 13" id="KW-0418">Kinase</keyword>
<dbReference type="GO" id="GO:0004385">
    <property type="term" value="F:GMP kinase activity"/>
    <property type="evidence" value="ECO:0007669"/>
    <property type="project" value="UniProtKB-UniRule"/>
</dbReference>
<keyword evidence="10 13" id="KW-0067">ATP-binding</keyword>
<comment type="catalytic activity">
    <reaction evidence="12 13">
        <text>GMP + ATP = GDP + ADP</text>
        <dbReference type="Rhea" id="RHEA:20780"/>
        <dbReference type="ChEBI" id="CHEBI:30616"/>
        <dbReference type="ChEBI" id="CHEBI:58115"/>
        <dbReference type="ChEBI" id="CHEBI:58189"/>
        <dbReference type="ChEBI" id="CHEBI:456216"/>
        <dbReference type="EC" id="2.7.4.8"/>
    </reaction>
</comment>
<evidence type="ECO:0000256" key="3">
    <source>
        <dbReference type="ARBA" id="ARBA00005790"/>
    </source>
</evidence>
<evidence type="ECO:0000256" key="10">
    <source>
        <dbReference type="ARBA" id="ARBA00022840"/>
    </source>
</evidence>
<dbReference type="NCBIfam" id="TIGR03263">
    <property type="entry name" value="guanyl_kin"/>
    <property type="match status" value="1"/>
</dbReference>
<dbReference type="FunFam" id="3.30.63.10:FF:000002">
    <property type="entry name" value="Guanylate kinase 1"/>
    <property type="match status" value="1"/>
</dbReference>
<dbReference type="InterPro" id="IPR017665">
    <property type="entry name" value="Guanylate_kinase"/>
</dbReference>
<dbReference type="AlphaFoldDB" id="A0A0X8X7L0"/>
<keyword evidence="6 13" id="KW-0963">Cytoplasm</keyword>
<evidence type="ECO:0000313" key="15">
    <source>
        <dbReference type="EMBL" id="BAU56448.1"/>
    </source>
</evidence>
<dbReference type="GO" id="GO:0005524">
    <property type="term" value="F:ATP binding"/>
    <property type="evidence" value="ECO:0007669"/>
    <property type="project" value="UniProtKB-UniRule"/>
</dbReference>
<dbReference type="SMART" id="SM00072">
    <property type="entry name" value="GuKc"/>
    <property type="match status" value="1"/>
</dbReference>